<feature type="compositionally biased region" description="Pro residues" evidence="1">
    <location>
        <begin position="192"/>
        <end position="202"/>
    </location>
</feature>
<feature type="region of interest" description="Disordered" evidence="1">
    <location>
        <begin position="1164"/>
        <end position="1191"/>
    </location>
</feature>
<feature type="region of interest" description="Disordered" evidence="1">
    <location>
        <begin position="311"/>
        <end position="435"/>
    </location>
</feature>
<sequence>MRPPTEKSNWFQKLYCECVHFDFQQFQAGQNATRAGNNAQQWTSTQGWNPVQQAPTAPQPSQQRGDNNNNNNNLPPAMVSEMLAAQHSNPLQPVMDSITLSEHSGQPGQAASGAAFTGQCSNQAEPAPASAAQPPHGGGQSQTQTSMMPQPACTNNNNNTTPQAPPPPSTDAAATQAHQSFNAGQHGLNPQQPHPQAPPPPVATERFGSSVATRFAIAAQGASSHSKPRRQHLQFNPYVSCFNPLSNFTWGYMTISIPSSTDYYPSQTTYVHATGPQTPYDPAAAEVANEAMLLPMYTGSSFRDLVRMAQHEQNLSRRKQEEEGGPGAKNPRGRPRGSRKRRPPVPQWVDEGEYPDVEPSGKRPYQRRQAEWSSMRMAGAIPEGGPLGSFTGEMAAANDGRGGDEGQSGVGASVGTTTTPMTPNPNQNPSQAETIQTQNLPEPVPQPAAQLVDASANSGLLQPEGNHHKLWSFEAHPPAAGQSTGDGYNAGFKPADQPPSRAAAAVSKGKQPMEAETEIPIQAGNLSGDQIAEKLNSFNDQSMVDFGGVPTLPFPNPGGYDVSMEPVANQTSNPGGYLQDFIDFTDPPMLHNPPPVLTQTGMVAEADNYDDPSTDITPSFQTTASASSDTLQDISNDLFDLSVSDYFLDLDPMQLAEEYNAGAAWDKIFEQPENSNNVNMTAQPETQPAAAPSTHQPVATTQVEQPVLYACSHQPIATTRVEQPVLTFGDFQTNSFGQLAERTNSKMKAPCVANVSSSNEANNLQPAAPLVAPQPLQNSPVPNAAQDGSSTVHQTFTQNLTFENNIPAAAAAAAPQQGSAPPQVPGNANHQAASGSQYTDYSLGPTAYYYQNRQQQQPNPYNMPPQPVQHSRPPGPQPRLVMQQQYYPYSRRGSRRRRHNAPPAPSSVMDFNHCAVTPAMFNNMVYDGSVNSITESDLWPGMQQDVYNMMVLADPTLPLQQRVAQMNLGMAPVPNQPPAMRMQPMYPQQTVFSVPPVANNRMMGNGGMTNYGDPGMETYQTPQQGYGAAADAAYYNVGGPQTMMNPNNIPSYQNQPPQNMQGQMNAGMQYWPPSYGNWPPEYPAGPSCRRPEEVQGQMNANMQQWHPSYGNWPEYPASSSRRPEEMQQPVAMNPPPTAITSAQDNMSYNHQFPVSRTAAAPMMPAGSFHRPPQQQQATAAAPPPANPQHGFYSRLTSISSFSSFSFLTKTIDKA</sequence>
<feature type="compositionally biased region" description="Low complexity" evidence="1">
    <location>
        <begin position="410"/>
        <end position="429"/>
    </location>
</feature>
<keyword evidence="3" id="KW-1185">Reference proteome</keyword>
<feature type="region of interest" description="Disordered" evidence="1">
    <location>
        <begin position="855"/>
        <end position="880"/>
    </location>
</feature>
<feature type="compositionally biased region" description="Low complexity" evidence="1">
    <location>
        <begin position="50"/>
        <end position="73"/>
    </location>
</feature>
<evidence type="ECO:0000313" key="3">
    <source>
        <dbReference type="Proteomes" id="UP000594263"/>
    </source>
</evidence>
<feature type="compositionally biased region" description="Low complexity" evidence="1">
    <location>
        <begin position="1171"/>
        <end position="1180"/>
    </location>
</feature>
<feature type="compositionally biased region" description="Polar residues" evidence="1">
    <location>
        <begin position="826"/>
        <end position="838"/>
    </location>
</feature>
<feature type="compositionally biased region" description="Low complexity" evidence="1">
    <location>
        <begin position="149"/>
        <end position="162"/>
    </location>
</feature>
<feature type="compositionally biased region" description="Pro residues" evidence="1">
    <location>
        <begin position="861"/>
        <end position="877"/>
    </location>
</feature>
<feature type="compositionally biased region" description="Basic residues" evidence="1">
    <location>
        <begin position="331"/>
        <end position="343"/>
    </location>
</feature>
<feature type="compositionally biased region" description="Low complexity" evidence="1">
    <location>
        <begin position="681"/>
        <end position="692"/>
    </location>
</feature>
<dbReference type="AlphaFoldDB" id="A0A7N1A3S0"/>
<reference evidence="2" key="1">
    <citation type="submission" date="2021-01" db="UniProtKB">
        <authorList>
            <consortium name="EnsemblPlants"/>
        </authorList>
    </citation>
    <scope>IDENTIFICATION</scope>
</reference>
<evidence type="ECO:0000256" key="1">
    <source>
        <dbReference type="SAM" id="MobiDB-lite"/>
    </source>
</evidence>
<feature type="region of interest" description="Disordered" evidence="1">
    <location>
        <begin position="99"/>
        <end position="205"/>
    </location>
</feature>
<name>A0A7N1A3S0_KALFE</name>
<dbReference type="OMA" id="SWAKYHL"/>
<feature type="region of interest" description="Disordered" evidence="1">
    <location>
        <begin position="675"/>
        <end position="697"/>
    </location>
</feature>
<organism evidence="2 3">
    <name type="scientific">Kalanchoe fedtschenkoi</name>
    <name type="common">Lavender scallops</name>
    <name type="synonym">South American air plant</name>
    <dbReference type="NCBI Taxonomy" id="63787"/>
    <lineage>
        <taxon>Eukaryota</taxon>
        <taxon>Viridiplantae</taxon>
        <taxon>Streptophyta</taxon>
        <taxon>Embryophyta</taxon>
        <taxon>Tracheophyta</taxon>
        <taxon>Spermatophyta</taxon>
        <taxon>Magnoliopsida</taxon>
        <taxon>eudicotyledons</taxon>
        <taxon>Gunneridae</taxon>
        <taxon>Pentapetalae</taxon>
        <taxon>Saxifragales</taxon>
        <taxon>Crassulaceae</taxon>
        <taxon>Kalanchoe</taxon>
    </lineage>
</organism>
<feature type="region of interest" description="Disordered" evidence="1">
    <location>
        <begin position="770"/>
        <end position="791"/>
    </location>
</feature>
<protein>
    <submittedName>
        <fullName evidence="2">Uncharacterized protein</fullName>
    </submittedName>
</protein>
<feature type="compositionally biased region" description="Low complexity" evidence="1">
    <location>
        <begin position="123"/>
        <end position="135"/>
    </location>
</feature>
<feature type="compositionally biased region" description="Low complexity" evidence="1">
    <location>
        <begin position="809"/>
        <end position="821"/>
    </location>
</feature>
<dbReference type="Proteomes" id="UP000594263">
    <property type="component" value="Unplaced"/>
</dbReference>
<feature type="region of interest" description="Disordered" evidence="1">
    <location>
        <begin position="809"/>
        <end position="838"/>
    </location>
</feature>
<feature type="region of interest" description="Disordered" evidence="1">
    <location>
        <begin position="48"/>
        <end position="76"/>
    </location>
</feature>
<evidence type="ECO:0000313" key="2">
    <source>
        <dbReference type="EnsemblPlants" id="Kaladp0076s0061.1.v1.1"/>
    </source>
</evidence>
<feature type="compositionally biased region" description="Basic and acidic residues" evidence="1">
    <location>
        <begin position="311"/>
        <end position="322"/>
    </location>
</feature>
<proteinExistence type="predicted"/>
<feature type="compositionally biased region" description="Low complexity" evidence="1">
    <location>
        <begin position="104"/>
        <end position="115"/>
    </location>
</feature>
<dbReference type="EnsemblPlants" id="Kaladp0076s0061.1.v1.1">
    <property type="protein sequence ID" value="Kaladp0076s0061.1.v1.1"/>
    <property type="gene ID" value="Kaladp0076s0061.v1.1"/>
</dbReference>
<dbReference type="Gramene" id="Kaladp0076s0061.1.v1.1">
    <property type="protein sequence ID" value="Kaladp0076s0061.1.v1.1"/>
    <property type="gene ID" value="Kaladp0076s0061.v1.1"/>
</dbReference>
<accession>A0A7N1A3S0</accession>